<protein>
    <submittedName>
        <fullName evidence="5">(Atlantic silverside) hypothetical protein</fullName>
    </submittedName>
</protein>
<dbReference type="PROSITE" id="PS50237">
    <property type="entry name" value="HECT"/>
    <property type="match status" value="1"/>
</dbReference>
<keyword evidence="1" id="KW-0808">Transferase</keyword>
<organism evidence="5 6">
    <name type="scientific">Menidia menidia</name>
    <name type="common">Atlantic silverside</name>
    <dbReference type="NCBI Taxonomy" id="238744"/>
    <lineage>
        <taxon>Eukaryota</taxon>
        <taxon>Metazoa</taxon>
        <taxon>Chordata</taxon>
        <taxon>Craniata</taxon>
        <taxon>Vertebrata</taxon>
        <taxon>Euteleostomi</taxon>
        <taxon>Actinopterygii</taxon>
        <taxon>Neopterygii</taxon>
        <taxon>Teleostei</taxon>
        <taxon>Neoteleostei</taxon>
        <taxon>Acanthomorphata</taxon>
        <taxon>Ovalentaria</taxon>
        <taxon>Atherinomorphae</taxon>
        <taxon>Atheriniformes</taxon>
        <taxon>Atherinopsidae</taxon>
        <taxon>Menidiinae</taxon>
        <taxon>Menidia</taxon>
    </lineage>
</organism>
<proteinExistence type="predicted"/>
<evidence type="ECO:0000313" key="6">
    <source>
        <dbReference type="Proteomes" id="UP000677803"/>
    </source>
</evidence>
<evidence type="ECO:0000313" key="5">
    <source>
        <dbReference type="EMBL" id="CAG6016235.1"/>
    </source>
</evidence>
<dbReference type="InterPro" id="IPR000569">
    <property type="entry name" value="HECT_dom"/>
</dbReference>
<dbReference type="AlphaFoldDB" id="A0A8S4BX30"/>
<dbReference type="Pfam" id="PF00632">
    <property type="entry name" value="HECT"/>
    <property type="match status" value="1"/>
</dbReference>
<comment type="caution">
    <text evidence="5">The sequence shown here is derived from an EMBL/GenBank/DDBJ whole genome shotgun (WGS) entry which is preliminary data.</text>
</comment>
<gene>
    <name evidence="5" type="ORF">MMEN_LOCUS20276</name>
</gene>
<evidence type="ECO:0000256" key="1">
    <source>
        <dbReference type="ARBA" id="ARBA00022679"/>
    </source>
</evidence>
<dbReference type="Proteomes" id="UP000677803">
    <property type="component" value="Unassembled WGS sequence"/>
</dbReference>
<evidence type="ECO:0000256" key="2">
    <source>
        <dbReference type="ARBA" id="ARBA00022786"/>
    </source>
</evidence>
<feature type="non-terminal residue" evidence="5">
    <location>
        <position position="1"/>
    </location>
</feature>
<dbReference type="EMBL" id="CAJRST010039777">
    <property type="protein sequence ID" value="CAG6016235.1"/>
    <property type="molecule type" value="Genomic_DNA"/>
</dbReference>
<evidence type="ECO:0000259" key="4">
    <source>
        <dbReference type="PROSITE" id="PS50237"/>
    </source>
</evidence>
<name>A0A8S4BX30_9TELE</name>
<sequence>VSEVRTLQELKVAVEPLTDYLATAGCLRNLTSLTDKYQLLKDILMFQVVHRVLGPFERFRDGLKTLGVLQKIQLHPEAFRKYPVANTCINYLRLPLCTHYEAFKEVMDFAIRNTQGFGMAGLIWLCLSLTS</sequence>
<evidence type="ECO:0000256" key="3">
    <source>
        <dbReference type="PROSITE-ProRule" id="PRU00104"/>
    </source>
</evidence>
<feature type="active site" description="Glycyl thioester intermediate" evidence="3">
    <location>
        <position position="88"/>
    </location>
</feature>
<keyword evidence="2 3" id="KW-0833">Ubl conjugation pathway</keyword>
<dbReference type="InterPro" id="IPR035983">
    <property type="entry name" value="Hect_E3_ubiquitin_ligase"/>
</dbReference>
<feature type="domain" description="HECT" evidence="4">
    <location>
        <begin position="55"/>
        <end position="120"/>
    </location>
</feature>
<keyword evidence="6" id="KW-1185">Reference proteome</keyword>
<dbReference type="OrthoDB" id="2384350at2759"/>
<dbReference type="Gene3D" id="3.30.2410.10">
    <property type="entry name" value="Hect, E3 ligase catalytic domain"/>
    <property type="match status" value="1"/>
</dbReference>
<reference evidence="5" key="1">
    <citation type="submission" date="2021-05" db="EMBL/GenBank/DDBJ databases">
        <authorList>
            <person name="Tigano A."/>
        </authorList>
    </citation>
    <scope>NUCLEOTIDE SEQUENCE</scope>
</reference>
<dbReference type="GO" id="GO:0004842">
    <property type="term" value="F:ubiquitin-protein transferase activity"/>
    <property type="evidence" value="ECO:0007669"/>
    <property type="project" value="InterPro"/>
</dbReference>
<accession>A0A8S4BX30</accession>
<dbReference type="SUPFAM" id="SSF56204">
    <property type="entry name" value="Hect, E3 ligase catalytic domain"/>
    <property type="match status" value="1"/>
</dbReference>